<dbReference type="InterPro" id="IPR005807">
    <property type="entry name" value="SecE_bac"/>
</dbReference>
<evidence type="ECO:0000256" key="5">
    <source>
        <dbReference type="ARBA" id="ARBA00022989"/>
    </source>
</evidence>
<dbReference type="AlphaFoldDB" id="A0AA49JGU9"/>
<keyword evidence="6 8" id="KW-0811">Translocation</keyword>
<evidence type="ECO:0000256" key="2">
    <source>
        <dbReference type="ARBA" id="ARBA00022448"/>
    </source>
</evidence>
<protein>
    <recommendedName>
        <fullName evidence="8">Protein translocase subunit SecE</fullName>
    </recommendedName>
</protein>
<dbReference type="InterPro" id="IPR001901">
    <property type="entry name" value="Translocase_SecE/Sec61-g"/>
</dbReference>
<comment type="subunit">
    <text evidence="8">Component of the Sec protein translocase complex. Heterotrimer consisting of SecY, SecE and SecG subunits. The heterotrimers can form oligomers, although 1 heterotrimer is thought to be able to translocate proteins. Interacts with the ribosome. Interacts with SecDF, and other proteins may be involved. Interacts with SecA.</text>
</comment>
<dbReference type="InterPro" id="IPR038379">
    <property type="entry name" value="SecE_sf"/>
</dbReference>
<comment type="subcellular location">
    <subcellularLocation>
        <location evidence="8">Cell membrane</location>
        <topology evidence="8">Single-pass membrane protein</topology>
    </subcellularLocation>
    <subcellularLocation>
        <location evidence="1">Membrane</location>
    </subcellularLocation>
</comment>
<dbReference type="HAMAP" id="MF_00422">
    <property type="entry name" value="SecE"/>
    <property type="match status" value="1"/>
</dbReference>
<comment type="similarity">
    <text evidence="8">Belongs to the SecE/SEC61-gamma family.</text>
</comment>
<evidence type="ECO:0000313" key="9">
    <source>
        <dbReference type="EMBL" id="WKN37150.1"/>
    </source>
</evidence>
<dbReference type="EMBL" id="CP120682">
    <property type="protein sequence ID" value="WKN37150.1"/>
    <property type="molecule type" value="Genomic_DNA"/>
</dbReference>
<keyword evidence="8" id="KW-1003">Cell membrane</keyword>
<keyword evidence="2 8" id="KW-0813">Transport</keyword>
<evidence type="ECO:0000256" key="1">
    <source>
        <dbReference type="ARBA" id="ARBA00004370"/>
    </source>
</evidence>
<dbReference type="GO" id="GO:0009306">
    <property type="term" value="P:protein secretion"/>
    <property type="evidence" value="ECO:0007669"/>
    <property type="project" value="UniProtKB-UniRule"/>
</dbReference>
<dbReference type="GO" id="GO:0065002">
    <property type="term" value="P:intracellular protein transmembrane transport"/>
    <property type="evidence" value="ECO:0007669"/>
    <property type="project" value="UniProtKB-UniRule"/>
</dbReference>
<gene>
    <name evidence="8 9" type="primary">secE</name>
    <name evidence="9" type="ORF">K4G66_00300</name>
</gene>
<evidence type="ECO:0000256" key="4">
    <source>
        <dbReference type="ARBA" id="ARBA00022927"/>
    </source>
</evidence>
<reference evidence="9" key="2">
    <citation type="journal article" date="2024" name="Antonie Van Leeuwenhoek">
        <title>Roseihalotalea indica gen. nov., sp. nov., a halophilic Bacteroidetes from mesopelagic Southwest Indian Ocean with higher carbohydrate metabolic potential.</title>
        <authorList>
            <person name="Chen B."/>
            <person name="Zhang M."/>
            <person name="Lin D."/>
            <person name="Ye J."/>
            <person name="Tang K."/>
        </authorList>
    </citation>
    <scope>NUCLEOTIDE SEQUENCE</scope>
    <source>
        <strain evidence="9">TK19036</strain>
    </source>
</reference>
<evidence type="ECO:0000256" key="7">
    <source>
        <dbReference type="ARBA" id="ARBA00023136"/>
    </source>
</evidence>
<dbReference type="GO" id="GO:0008320">
    <property type="term" value="F:protein transmembrane transporter activity"/>
    <property type="evidence" value="ECO:0007669"/>
    <property type="project" value="UniProtKB-UniRule"/>
</dbReference>
<dbReference type="Gene3D" id="1.20.5.1030">
    <property type="entry name" value="Preprotein translocase secy subunit"/>
    <property type="match status" value="1"/>
</dbReference>
<proteinExistence type="inferred from homology"/>
<dbReference type="GO" id="GO:0043952">
    <property type="term" value="P:protein transport by the Sec complex"/>
    <property type="evidence" value="ECO:0007669"/>
    <property type="project" value="UniProtKB-UniRule"/>
</dbReference>
<keyword evidence="4 8" id="KW-0653">Protein transport</keyword>
<evidence type="ECO:0000256" key="8">
    <source>
        <dbReference type="HAMAP-Rule" id="MF_00422"/>
    </source>
</evidence>
<evidence type="ECO:0000256" key="6">
    <source>
        <dbReference type="ARBA" id="ARBA00023010"/>
    </source>
</evidence>
<dbReference type="Pfam" id="PF00584">
    <property type="entry name" value="SecE"/>
    <property type="match status" value="1"/>
</dbReference>
<feature type="transmembrane region" description="Helical" evidence="8">
    <location>
        <begin position="32"/>
        <end position="52"/>
    </location>
</feature>
<keyword evidence="3 8" id="KW-0812">Transmembrane</keyword>
<organism evidence="9">
    <name type="scientific">Roseihalotalea indica</name>
    <dbReference type="NCBI Taxonomy" id="2867963"/>
    <lineage>
        <taxon>Bacteria</taxon>
        <taxon>Pseudomonadati</taxon>
        <taxon>Bacteroidota</taxon>
        <taxon>Cytophagia</taxon>
        <taxon>Cytophagales</taxon>
        <taxon>Catalimonadaceae</taxon>
        <taxon>Roseihalotalea</taxon>
    </lineage>
</organism>
<dbReference type="NCBIfam" id="TIGR00964">
    <property type="entry name" value="secE_bact"/>
    <property type="match status" value="1"/>
</dbReference>
<evidence type="ECO:0000256" key="3">
    <source>
        <dbReference type="ARBA" id="ARBA00022692"/>
    </source>
</evidence>
<keyword evidence="5 8" id="KW-1133">Transmembrane helix</keyword>
<keyword evidence="7 8" id="KW-0472">Membrane</keyword>
<reference evidence="9" key="1">
    <citation type="journal article" date="2023" name="Comput. Struct. Biotechnol. J.">
        <title>Discovery of a novel marine Bacteroidetes with a rich repertoire of carbohydrate-active enzymes.</title>
        <authorList>
            <person name="Chen B."/>
            <person name="Liu G."/>
            <person name="Chen Q."/>
            <person name="Wang H."/>
            <person name="Liu L."/>
            <person name="Tang K."/>
        </authorList>
    </citation>
    <scope>NUCLEOTIDE SEQUENCE</scope>
    <source>
        <strain evidence="9">TK19036</strain>
    </source>
</reference>
<dbReference type="GO" id="GO:0006605">
    <property type="term" value="P:protein targeting"/>
    <property type="evidence" value="ECO:0007669"/>
    <property type="project" value="UniProtKB-UniRule"/>
</dbReference>
<dbReference type="GO" id="GO:0005886">
    <property type="term" value="C:plasma membrane"/>
    <property type="evidence" value="ECO:0007669"/>
    <property type="project" value="UniProtKB-SubCell"/>
</dbReference>
<name>A0AA49JGU9_9BACT</name>
<sequence length="63" mass="7352">MNNVVEFIRASYHEMREKVTWPSYSSLQRSSFLVLVASLIFALLIGVIDLGFENAMKWFYNAF</sequence>
<accession>A0AA49JGU9</accession>
<comment type="function">
    <text evidence="8">Essential subunit of the Sec protein translocation channel SecYEG. Clamps together the 2 halves of SecY. May contact the channel plug during translocation.</text>
</comment>